<dbReference type="AlphaFoldDB" id="A0A1E7Z6Y7"/>
<dbReference type="EMBL" id="MDHN01000041">
    <property type="protein sequence ID" value="OFC69154.1"/>
    <property type="molecule type" value="Genomic_DNA"/>
</dbReference>
<evidence type="ECO:0000313" key="3">
    <source>
        <dbReference type="Proteomes" id="UP000175691"/>
    </source>
</evidence>
<feature type="transmembrane region" description="Helical" evidence="1">
    <location>
        <begin position="986"/>
        <end position="1010"/>
    </location>
</feature>
<dbReference type="InterPro" id="IPR027463">
    <property type="entry name" value="AcrB_DN_DC_subdom"/>
</dbReference>
<dbReference type="GO" id="GO:0005886">
    <property type="term" value="C:plasma membrane"/>
    <property type="evidence" value="ECO:0007669"/>
    <property type="project" value="TreeGrafter"/>
</dbReference>
<feature type="transmembrane region" description="Helical" evidence="1">
    <location>
        <begin position="435"/>
        <end position="453"/>
    </location>
</feature>
<dbReference type="Gene3D" id="3.30.70.1430">
    <property type="entry name" value="Multidrug efflux transporter AcrB pore domain"/>
    <property type="match status" value="2"/>
</dbReference>
<protein>
    <submittedName>
        <fullName evidence="2">Transporter</fullName>
    </submittedName>
</protein>
<dbReference type="SUPFAM" id="SSF82693">
    <property type="entry name" value="Multidrug efflux transporter AcrB pore domain, PN1, PN2, PC1 and PC2 subdomains"/>
    <property type="match status" value="3"/>
</dbReference>
<dbReference type="PANTHER" id="PTHR32063:SF0">
    <property type="entry name" value="SWARMING MOTILITY PROTEIN SWRC"/>
    <property type="match status" value="1"/>
</dbReference>
<evidence type="ECO:0000313" key="2">
    <source>
        <dbReference type="EMBL" id="OFC69154.1"/>
    </source>
</evidence>
<sequence length="1016" mass="110743">MNNRIVHWSHNHKRSLIFLTLVLAIIGLIFSRAIPVSLFPQVNFPRIAVAIDVGDIPANQMVNNVTRPLEEAIRAVQGVQSLRSTSSRGSAEISVAFNWSQNMIEAEALVQGAISQIRDVLPPSLHYEIRRMDPTIFPVMALSLSSESASLTELRDIATFDIVPRVSAVQGLAKATVTGGTRAEYRIETDPDKLLALGLNQDDVSAAIAANNLLQSEGRIQQQYKLFLLMADAQLQTLDDIRNTVLRHRPGADITVADVAAVYRTVKPEWIKVSANGKNAVLVQLFQQPDGDTIHIAAQVDAMLDTIRQTLPADSELQVWYDQSLLVSQSAFSVGDAMITGVLLAAIVLFAFLRSFKTILIAILVVPVTLAVTILLLKATGLSFNIMTLGGMAAAIGLIIDDAIVMIEHIISCIRKNTESVRHSIFLAATEISKPLTGSSLATIIIFCPLAFLDGVTGAFFKALSLTMAFSLIVSFLISWLCIPLLAGSLFSENDAQADDSGPVTRCLLKWYQNGFHTLSRKPLLLLFAIAGLLCLSAVSYTKVGTGFMPTMDEGGFVLDYRANAGTSLEETDRQIRQLETLIRQTPEVESYSRRTGAGLGGGLSEANEGDFFIKLKPFPRAPVDEVMSKLRSQIASNLPGLEVELILLMEDLIGDLTSVPQPIEIKLYSDNTEALLSTAPKIAELISKTKGVVDINDGVTIAGDSFNFTINETKAAQFGVTRQWIAAQLGNLFEGTVATTINESLKSVDVRVWPALNHRQNVNSLENYWAVGTGGTPIPLAEVVSIKKIRGEPQITRENLKRMVAVTARIEGRDMGSTVTEIEKLLNIPGTLPDKMYYQMGGLYAQQQQSFTGLMYVFTAALAILFALILFLYEDILIAISIMGTSLLAVGCVFTGLWFTGTDLNITAMMGMTMILGIVTEVAVFFYSEYQAILTEKSDWKEALWQAGSNRLRPIMMTTLAAIMALAPLAFAMSTGSEMQQPLAIAIISGLLVQLPLVLMISPAVYIFLRQIQDK</sequence>
<organism evidence="2 3">
    <name type="scientific">Alteromonas confluentis</name>
    <dbReference type="NCBI Taxonomy" id="1656094"/>
    <lineage>
        <taxon>Bacteria</taxon>
        <taxon>Pseudomonadati</taxon>
        <taxon>Pseudomonadota</taxon>
        <taxon>Gammaproteobacteria</taxon>
        <taxon>Alteromonadales</taxon>
        <taxon>Alteromonadaceae</taxon>
        <taxon>Alteromonas/Salinimonas group</taxon>
        <taxon>Alteromonas</taxon>
    </lineage>
</organism>
<feature type="transmembrane region" description="Helical" evidence="1">
    <location>
        <begin position="331"/>
        <end position="352"/>
    </location>
</feature>
<dbReference type="Gene3D" id="3.30.70.1440">
    <property type="entry name" value="Multidrug efflux transporter AcrB pore domain"/>
    <property type="match status" value="1"/>
</dbReference>
<reference evidence="2 3" key="1">
    <citation type="submission" date="2016-08" db="EMBL/GenBank/DDBJ databases">
        <authorList>
            <person name="Seilhamer J.J."/>
        </authorList>
    </citation>
    <scope>NUCLEOTIDE SEQUENCE [LARGE SCALE GENOMIC DNA]</scope>
    <source>
        <strain evidence="2 3">KCTC 42603</strain>
    </source>
</reference>
<keyword evidence="1" id="KW-0812">Transmembrane</keyword>
<accession>A0A1E7Z6Y7</accession>
<feature type="transmembrane region" description="Helical" evidence="1">
    <location>
        <begin position="907"/>
        <end position="928"/>
    </location>
</feature>
<keyword evidence="1" id="KW-0472">Membrane</keyword>
<keyword evidence="1" id="KW-1133">Transmembrane helix</keyword>
<dbReference type="SUPFAM" id="SSF82866">
    <property type="entry name" value="Multidrug efflux transporter AcrB transmembrane domain"/>
    <property type="match status" value="2"/>
</dbReference>
<dbReference type="GO" id="GO:0042910">
    <property type="term" value="F:xenobiotic transmembrane transporter activity"/>
    <property type="evidence" value="ECO:0007669"/>
    <property type="project" value="TreeGrafter"/>
</dbReference>
<dbReference type="Gene3D" id="3.30.2090.10">
    <property type="entry name" value="Multidrug efflux transporter AcrB TolC docking domain, DN and DC subdomains"/>
    <property type="match status" value="2"/>
</dbReference>
<dbReference type="RefSeq" id="WP_070127365.1">
    <property type="nucleotide sequence ID" value="NZ_MDHN01000041.1"/>
</dbReference>
<dbReference type="Gene3D" id="1.20.1640.10">
    <property type="entry name" value="Multidrug efflux transporter AcrB transmembrane domain"/>
    <property type="match status" value="2"/>
</dbReference>
<feature type="transmembrane region" description="Helical" evidence="1">
    <location>
        <begin position="389"/>
        <end position="414"/>
    </location>
</feature>
<dbReference type="STRING" id="1656094.BFC18_20720"/>
<dbReference type="OrthoDB" id="9758297at2"/>
<name>A0A1E7Z6Y7_9ALTE</name>
<keyword evidence="3" id="KW-1185">Reference proteome</keyword>
<feature type="transmembrane region" description="Helical" evidence="1">
    <location>
        <begin position="881"/>
        <end position="901"/>
    </location>
</feature>
<feature type="transmembrane region" description="Helical" evidence="1">
    <location>
        <begin position="459"/>
        <end position="483"/>
    </location>
</feature>
<feature type="transmembrane region" description="Helical" evidence="1">
    <location>
        <begin position="956"/>
        <end position="974"/>
    </location>
</feature>
<proteinExistence type="predicted"/>
<feature type="transmembrane region" description="Helical" evidence="1">
    <location>
        <begin position="854"/>
        <end position="874"/>
    </location>
</feature>
<feature type="transmembrane region" description="Helical" evidence="1">
    <location>
        <begin position="524"/>
        <end position="542"/>
    </location>
</feature>
<dbReference type="SUPFAM" id="SSF82714">
    <property type="entry name" value="Multidrug efflux transporter AcrB TolC docking domain, DN and DC subdomains"/>
    <property type="match status" value="2"/>
</dbReference>
<dbReference type="PANTHER" id="PTHR32063">
    <property type="match status" value="1"/>
</dbReference>
<comment type="caution">
    <text evidence="2">The sequence shown here is derived from an EMBL/GenBank/DDBJ whole genome shotgun (WGS) entry which is preliminary data.</text>
</comment>
<dbReference type="PRINTS" id="PR00702">
    <property type="entry name" value="ACRIFLAVINRP"/>
</dbReference>
<dbReference type="Proteomes" id="UP000175691">
    <property type="component" value="Unassembled WGS sequence"/>
</dbReference>
<dbReference type="Pfam" id="PF00873">
    <property type="entry name" value="ACR_tran"/>
    <property type="match status" value="1"/>
</dbReference>
<feature type="transmembrane region" description="Helical" evidence="1">
    <location>
        <begin position="359"/>
        <end position="377"/>
    </location>
</feature>
<dbReference type="Gene3D" id="3.30.70.1320">
    <property type="entry name" value="Multidrug efflux transporter AcrB pore domain like"/>
    <property type="match status" value="1"/>
</dbReference>
<gene>
    <name evidence="2" type="ORF">BFC18_20720</name>
</gene>
<dbReference type="InterPro" id="IPR001036">
    <property type="entry name" value="Acrflvin-R"/>
</dbReference>
<evidence type="ECO:0000256" key="1">
    <source>
        <dbReference type="SAM" id="Phobius"/>
    </source>
</evidence>